<name>A0ABQ0LAZ8_MYCCL</name>
<evidence type="ECO:0000313" key="2">
    <source>
        <dbReference type="Proteomes" id="UP000815677"/>
    </source>
</evidence>
<evidence type="ECO:0000313" key="1">
    <source>
        <dbReference type="EMBL" id="GAT48295.1"/>
    </source>
</evidence>
<reference evidence="1" key="1">
    <citation type="submission" date="2014-09" db="EMBL/GenBank/DDBJ databases">
        <title>Genome sequence of the luminous mushroom Mycena chlorophos for searching fungal bioluminescence genes.</title>
        <authorList>
            <person name="Tanaka Y."/>
            <person name="Kasuga D."/>
            <person name="Oba Y."/>
            <person name="Hase S."/>
            <person name="Sato K."/>
            <person name="Oba Y."/>
            <person name="Sakakibara Y."/>
        </authorList>
    </citation>
    <scope>NUCLEOTIDE SEQUENCE</scope>
</reference>
<organism evidence="1 2">
    <name type="scientific">Mycena chlorophos</name>
    <name type="common">Agaric fungus</name>
    <name type="synonym">Agaricus chlorophos</name>
    <dbReference type="NCBI Taxonomy" id="658473"/>
    <lineage>
        <taxon>Eukaryota</taxon>
        <taxon>Fungi</taxon>
        <taxon>Dikarya</taxon>
        <taxon>Basidiomycota</taxon>
        <taxon>Agaricomycotina</taxon>
        <taxon>Agaricomycetes</taxon>
        <taxon>Agaricomycetidae</taxon>
        <taxon>Agaricales</taxon>
        <taxon>Marasmiineae</taxon>
        <taxon>Mycenaceae</taxon>
        <taxon>Mycena</taxon>
    </lineage>
</organism>
<keyword evidence="2" id="KW-1185">Reference proteome</keyword>
<evidence type="ECO:0008006" key="3">
    <source>
        <dbReference type="Google" id="ProtNLM"/>
    </source>
</evidence>
<dbReference type="EMBL" id="DF844436">
    <property type="protein sequence ID" value="GAT48295.1"/>
    <property type="molecule type" value="Genomic_DNA"/>
</dbReference>
<dbReference type="Proteomes" id="UP000815677">
    <property type="component" value="Unassembled WGS sequence"/>
</dbReference>
<accession>A0ABQ0LAZ8</accession>
<proteinExistence type="predicted"/>
<gene>
    <name evidence="1" type="ORF">MCHLO_05714</name>
</gene>
<protein>
    <recommendedName>
        <fullName evidence="3">F-box domain-containing protein</fullName>
    </recommendedName>
</protein>
<sequence>MAASIPPELIEAIVEHVPDVASLKSCSLVSPIFRFPCQKRLHPSLHLEFVGPDSQRYRRTSEAVSRRLEESPHLASFITHLTLEIITPWNGPDDQSAFARRVFARLGHVKKTRIFGGRLGGAIWSSLWSSLPPDLESAVLDWLAHRGSTEPLQELLLANISLPEAALPVIFSAAASLVLHNCTLERMPASQQQATVQSAPQVRPVRAQARALRRFEAHSSWRVVELLCRPGQEHHWHVSALRSLALRIINDNTSLDTSLGMFADLCASSADTLTSLKLWIPIIDPRRRELLLQRFTAALPHVRAFSVILEALQSSDELDSSLWVLRRVMSPALLPCLTQITYIVYLRVEKRILPMNLNFHPAANAFPPFKADWLTSYDEFVCDHPTLTSFVWEAKFGQR</sequence>